<dbReference type="AlphaFoldDB" id="A0A1J1HTD7"/>
<keyword evidence="3" id="KW-1185">Reference proteome</keyword>
<evidence type="ECO:0000313" key="2">
    <source>
        <dbReference type="EMBL" id="CRK90826.1"/>
    </source>
</evidence>
<evidence type="ECO:0000313" key="3">
    <source>
        <dbReference type="Proteomes" id="UP000183832"/>
    </source>
</evidence>
<feature type="transmembrane region" description="Helical" evidence="1">
    <location>
        <begin position="45"/>
        <end position="63"/>
    </location>
</feature>
<name>A0A1J1HTD7_9DIPT</name>
<sequence length="199" mass="23813">MKTFNHSVHKENLKFSDRKRSTSQAKDIKISKQFKGERKLKMKKFIAIGLGLTGLAYLSYQLYNLWKQSEEQDEMDEFIKIIKDWKVNQKLFNKRKNFPSNGFELDLWQPLAEEDEEIEEELEVEVEEENNMMNFDEEVNYHLYRNRRFKDLVEGLLCEYVLGLGLTNPKTPLTNFFQGIQENISQKINRKIETIYKNQ</sequence>
<reference evidence="2 3" key="1">
    <citation type="submission" date="2015-04" db="EMBL/GenBank/DDBJ databases">
        <authorList>
            <person name="Syromyatnikov M.Y."/>
            <person name="Popov V.N."/>
        </authorList>
    </citation>
    <scope>NUCLEOTIDE SEQUENCE [LARGE SCALE GENOMIC DNA]</scope>
</reference>
<organism evidence="2 3">
    <name type="scientific">Clunio marinus</name>
    <dbReference type="NCBI Taxonomy" id="568069"/>
    <lineage>
        <taxon>Eukaryota</taxon>
        <taxon>Metazoa</taxon>
        <taxon>Ecdysozoa</taxon>
        <taxon>Arthropoda</taxon>
        <taxon>Hexapoda</taxon>
        <taxon>Insecta</taxon>
        <taxon>Pterygota</taxon>
        <taxon>Neoptera</taxon>
        <taxon>Endopterygota</taxon>
        <taxon>Diptera</taxon>
        <taxon>Nematocera</taxon>
        <taxon>Chironomoidea</taxon>
        <taxon>Chironomidae</taxon>
        <taxon>Clunio</taxon>
    </lineage>
</organism>
<dbReference type="Proteomes" id="UP000183832">
    <property type="component" value="Unassembled WGS sequence"/>
</dbReference>
<keyword evidence="1" id="KW-0472">Membrane</keyword>
<keyword evidence="1" id="KW-0812">Transmembrane</keyword>
<evidence type="ECO:0000256" key="1">
    <source>
        <dbReference type="SAM" id="Phobius"/>
    </source>
</evidence>
<proteinExistence type="predicted"/>
<accession>A0A1J1HTD7</accession>
<gene>
    <name evidence="2" type="ORF">CLUMA_CG004516</name>
</gene>
<keyword evidence="1" id="KW-1133">Transmembrane helix</keyword>
<protein>
    <submittedName>
        <fullName evidence="2">CLUMA_CG004516, isoform A</fullName>
    </submittedName>
</protein>
<dbReference type="EMBL" id="CVRI01000020">
    <property type="protein sequence ID" value="CRK90826.1"/>
    <property type="molecule type" value="Genomic_DNA"/>
</dbReference>